<feature type="compositionally biased region" description="Pro residues" evidence="1">
    <location>
        <begin position="91"/>
        <end position="100"/>
    </location>
</feature>
<dbReference type="AlphaFoldDB" id="A0AAW2FI87"/>
<name>A0AAW2FI87_9HYME</name>
<keyword evidence="3" id="KW-1185">Reference proteome</keyword>
<evidence type="ECO:0000256" key="1">
    <source>
        <dbReference type="SAM" id="MobiDB-lite"/>
    </source>
</evidence>
<evidence type="ECO:0000313" key="2">
    <source>
        <dbReference type="EMBL" id="KAL0115157.1"/>
    </source>
</evidence>
<sequence>MRRCLVRSLLPPKARPQNRQTKGRSPVCLRTCSFRFSLDLTHLPQNGQAKRRSRRSASRVTVRARPIIASLGSCRSSSTALSSTSPASLLVPPPPPPTTPPATAAVVSEICTSTASPGFSWTLAVSETLSSPRAPSENTPRISSASPGFVVVSLPVSTWDGSPVLET</sequence>
<organism evidence="2 3">
    <name type="scientific">Cardiocondyla obscurior</name>
    <dbReference type="NCBI Taxonomy" id="286306"/>
    <lineage>
        <taxon>Eukaryota</taxon>
        <taxon>Metazoa</taxon>
        <taxon>Ecdysozoa</taxon>
        <taxon>Arthropoda</taxon>
        <taxon>Hexapoda</taxon>
        <taxon>Insecta</taxon>
        <taxon>Pterygota</taxon>
        <taxon>Neoptera</taxon>
        <taxon>Endopterygota</taxon>
        <taxon>Hymenoptera</taxon>
        <taxon>Apocrita</taxon>
        <taxon>Aculeata</taxon>
        <taxon>Formicoidea</taxon>
        <taxon>Formicidae</taxon>
        <taxon>Myrmicinae</taxon>
        <taxon>Cardiocondyla</taxon>
    </lineage>
</organism>
<gene>
    <name evidence="2" type="ORF">PUN28_010629</name>
</gene>
<protein>
    <submittedName>
        <fullName evidence="2">Uncharacterized protein</fullName>
    </submittedName>
</protein>
<proteinExistence type="predicted"/>
<dbReference type="Proteomes" id="UP001430953">
    <property type="component" value="Unassembled WGS sequence"/>
</dbReference>
<feature type="compositionally biased region" description="Low complexity" evidence="1">
    <location>
        <begin position="76"/>
        <end position="90"/>
    </location>
</feature>
<comment type="caution">
    <text evidence="2">The sequence shown here is derived from an EMBL/GenBank/DDBJ whole genome shotgun (WGS) entry which is preliminary data.</text>
</comment>
<accession>A0AAW2FI87</accession>
<dbReference type="EMBL" id="JADYXP020000010">
    <property type="protein sequence ID" value="KAL0115157.1"/>
    <property type="molecule type" value="Genomic_DNA"/>
</dbReference>
<feature type="region of interest" description="Disordered" evidence="1">
    <location>
        <begin position="75"/>
        <end position="104"/>
    </location>
</feature>
<evidence type="ECO:0000313" key="3">
    <source>
        <dbReference type="Proteomes" id="UP001430953"/>
    </source>
</evidence>
<reference evidence="2 3" key="1">
    <citation type="submission" date="2023-03" db="EMBL/GenBank/DDBJ databases">
        <title>High recombination rates correlate with genetic variation in Cardiocondyla obscurior ants.</title>
        <authorList>
            <person name="Errbii M."/>
        </authorList>
    </citation>
    <scope>NUCLEOTIDE SEQUENCE [LARGE SCALE GENOMIC DNA]</scope>
    <source>
        <strain evidence="2">Alpha-2009</strain>
        <tissue evidence="2">Whole body</tissue>
    </source>
</reference>